<feature type="region of interest" description="Disordered" evidence="4">
    <location>
        <begin position="862"/>
        <end position="900"/>
    </location>
</feature>
<feature type="compositionally biased region" description="Polar residues" evidence="4">
    <location>
        <begin position="1267"/>
        <end position="1292"/>
    </location>
</feature>
<feature type="region of interest" description="Disordered" evidence="4">
    <location>
        <begin position="744"/>
        <end position="778"/>
    </location>
</feature>
<dbReference type="InterPro" id="IPR031311">
    <property type="entry name" value="CHIT_BIND_RR_consensus"/>
</dbReference>
<feature type="compositionally biased region" description="Polar residues" evidence="4">
    <location>
        <begin position="1204"/>
        <end position="1218"/>
    </location>
</feature>
<evidence type="ECO:0000256" key="2">
    <source>
        <dbReference type="ARBA" id="ARBA00022729"/>
    </source>
</evidence>
<feature type="region of interest" description="Disordered" evidence="4">
    <location>
        <begin position="1100"/>
        <end position="1162"/>
    </location>
</feature>
<feature type="compositionally biased region" description="Polar residues" evidence="4">
    <location>
        <begin position="1104"/>
        <end position="1137"/>
    </location>
</feature>
<gene>
    <name evidence="6" type="ORF">EVAR_33910_1</name>
</gene>
<evidence type="ECO:0000256" key="4">
    <source>
        <dbReference type="SAM" id="MobiDB-lite"/>
    </source>
</evidence>
<feature type="region of interest" description="Disordered" evidence="4">
    <location>
        <begin position="567"/>
        <end position="662"/>
    </location>
</feature>
<dbReference type="OrthoDB" id="6923072at2759"/>
<feature type="compositionally biased region" description="Basic and acidic residues" evidence="4">
    <location>
        <begin position="1293"/>
        <end position="1321"/>
    </location>
</feature>
<proteinExistence type="predicted"/>
<dbReference type="InterPro" id="IPR000618">
    <property type="entry name" value="Insect_cuticle"/>
</dbReference>
<dbReference type="EMBL" id="BGZK01000575">
    <property type="protein sequence ID" value="GBP51159.1"/>
    <property type="molecule type" value="Genomic_DNA"/>
</dbReference>
<dbReference type="PROSITE" id="PS51257">
    <property type="entry name" value="PROKAR_LIPOPROTEIN"/>
    <property type="match status" value="1"/>
</dbReference>
<dbReference type="STRING" id="151549.A0A4C1WLH9"/>
<feature type="compositionally biased region" description="Polar residues" evidence="4">
    <location>
        <begin position="884"/>
        <end position="897"/>
    </location>
</feature>
<keyword evidence="1 3" id="KW-0193">Cuticle</keyword>
<dbReference type="Proteomes" id="UP000299102">
    <property type="component" value="Unassembled WGS sequence"/>
</dbReference>
<feature type="compositionally biased region" description="Polar residues" evidence="4">
    <location>
        <begin position="919"/>
        <end position="929"/>
    </location>
</feature>
<dbReference type="PROSITE" id="PS51155">
    <property type="entry name" value="CHIT_BIND_RR_2"/>
    <property type="match status" value="1"/>
</dbReference>
<feature type="chain" id="PRO_5020034862" evidence="5">
    <location>
        <begin position="25"/>
        <end position="1321"/>
    </location>
</feature>
<dbReference type="Pfam" id="PF00379">
    <property type="entry name" value="Chitin_bind_4"/>
    <property type="match status" value="1"/>
</dbReference>
<evidence type="ECO:0000313" key="7">
    <source>
        <dbReference type="Proteomes" id="UP000299102"/>
    </source>
</evidence>
<name>A0A4C1WLH9_EUMVA</name>
<feature type="region of interest" description="Disordered" evidence="4">
    <location>
        <begin position="415"/>
        <end position="437"/>
    </location>
</feature>
<feature type="region of interest" description="Disordered" evidence="4">
    <location>
        <begin position="1252"/>
        <end position="1321"/>
    </location>
</feature>
<sequence>MTVRLAKLPSAALLFLSLASFIGCDKLDRTYLPPPGSKFAGGSPGAISAPAEQPRLDQSIEGTTIRPQTSSIFYTPSTADLGPGVEPGIGYQTSNINLLPGSTIPGTYNVPTTTTSYAFTQTTTYAPITCITPDCAIETASPTQFSSSPSLIQQQGFPQQVPNLQQGTIRPSLNQPNTFVSPQGGLPKIPFQQVTSQYLPSSLPGSEQQQYSRVPPGSNSGTVDELTQQPIQTYFTSKIPQGSSGYTQRPAQDNVASIQTNVYNPTNLQTSFKSQTPVAYNGPDRAQKNFQGRPSLPDYKEVFPTPSLFNRVPPNRVQDFSSQNVSNIPGYGTSMSLPSIGQKGIETLQTPPKSAQFPSQAPIDNLNVKTSTSTSDSNIPLFKYPSSQLSSGYSPTGAPKQFDKSIYDTSSQLQPNAQLPGVRQPIIPGSGVTERRPVRPQAEFERNAAILKYENIVTPEGFAYSFDTENGIHADESGTAVDGVKAQGAFSYTGDDGKLYSIVYSADENGYQPVGDHLPTPPPIPEEILRVIQQSNLDKESGISDDGSYDERKYGYQKYQGAMDRYVPKEYRKYSPSVPIRGQPDRSYEETQKGDYNDDVVPEDDKSYKQLGTFKQSLPKPSDKFSPDRYRQKIQPAIASQTFDQEQERLPSDLSKPELFNDNRKFFDNSKYRDLEPTLYPNQQQQGFNRKVGSNIIQKNKPEVQYNNEYNGPDQQDENVGRPFRPQIDNGKIISVSSRVTPETFTTGYTPTTLRPVTKGKYRPLTGNNDKGEQYSDDQDPIYEYQDVGKKNILSTKPEFRRPSVQVKKPLNGDGYTYLPPSQMFETTTDTRLQNKYREQTQFPSTASTRDPTGEQIKFTTLRPFMTPNASPSITSLDDDSDEGFSTSGPSQSNIYSGNIPVFKSSNYTKTSEEPLVNENEQSLPGTPTLVTDYTTGSERTERPNQYKQYTTPQEYFQRTQPKVSKIPTTPFSGGRNQNLRRPIDRFSQKDFLGQTPQGAFPQKIDATVKPQYYTTQTPKQYQKQYTNPIEYGETDTTIPAQEVRSGTSLPKYYPTKTKIESQKDYLQSPQYIQSITQTKDLPTTYRPSIEKFSLSTARPDYTISPTKSSDSLRTTSGPRVTQNQIFASQPTASRTGSIEVRPELSTTYPVTSDDESIPDGSYGGDVYSADVTGRPSSVTVYQPEGGRKPGGSDVSGIRLDYTKPTSGPTRFQNINDSKPQDKIEGYPIYEQDRTTFGQGDRFNPSQIIKGETFIGPKQPPRFDSETAITSDSTKPESSPVGTEIESGTASRIESRVWDRERGDNQEREWIQIQEQRRGQN</sequence>
<feature type="region of interest" description="Disordered" evidence="4">
    <location>
        <begin position="198"/>
        <end position="224"/>
    </location>
</feature>
<organism evidence="6 7">
    <name type="scientific">Eumeta variegata</name>
    <name type="common">Bagworm moth</name>
    <name type="synonym">Eumeta japonica</name>
    <dbReference type="NCBI Taxonomy" id="151549"/>
    <lineage>
        <taxon>Eukaryota</taxon>
        <taxon>Metazoa</taxon>
        <taxon>Ecdysozoa</taxon>
        <taxon>Arthropoda</taxon>
        <taxon>Hexapoda</taxon>
        <taxon>Insecta</taxon>
        <taxon>Pterygota</taxon>
        <taxon>Neoptera</taxon>
        <taxon>Endopterygota</taxon>
        <taxon>Lepidoptera</taxon>
        <taxon>Glossata</taxon>
        <taxon>Ditrysia</taxon>
        <taxon>Tineoidea</taxon>
        <taxon>Psychidae</taxon>
        <taxon>Oiketicinae</taxon>
        <taxon>Eumeta</taxon>
    </lineage>
</organism>
<protein>
    <submittedName>
        <fullName evidence="6">Cuticle protein 2</fullName>
    </submittedName>
</protein>
<evidence type="ECO:0000256" key="1">
    <source>
        <dbReference type="ARBA" id="ARBA00022460"/>
    </source>
</evidence>
<feature type="region of interest" description="Disordered" evidence="4">
    <location>
        <begin position="1203"/>
        <end position="1223"/>
    </location>
</feature>
<feature type="compositionally biased region" description="Basic and acidic residues" evidence="4">
    <location>
        <begin position="583"/>
        <end position="596"/>
    </location>
</feature>
<evidence type="ECO:0000313" key="6">
    <source>
        <dbReference type="EMBL" id="GBP51159.1"/>
    </source>
</evidence>
<feature type="signal peptide" evidence="5">
    <location>
        <begin position="1"/>
        <end position="24"/>
    </location>
</feature>
<accession>A0A4C1WLH9</accession>
<dbReference type="GO" id="GO:0042302">
    <property type="term" value="F:structural constituent of cuticle"/>
    <property type="evidence" value="ECO:0007669"/>
    <property type="project" value="UniProtKB-UniRule"/>
</dbReference>
<keyword evidence="7" id="KW-1185">Reference proteome</keyword>
<feature type="compositionally biased region" description="Basic and acidic residues" evidence="4">
    <location>
        <begin position="646"/>
        <end position="662"/>
    </location>
</feature>
<feature type="compositionally biased region" description="Low complexity" evidence="4">
    <location>
        <begin position="744"/>
        <end position="757"/>
    </location>
</feature>
<feature type="region of interest" description="Disordered" evidence="4">
    <location>
        <begin position="1179"/>
        <end position="1198"/>
    </location>
</feature>
<feature type="region of interest" description="Disordered" evidence="4">
    <location>
        <begin position="910"/>
        <end position="929"/>
    </location>
</feature>
<dbReference type="PROSITE" id="PS00233">
    <property type="entry name" value="CHIT_BIND_RR_1"/>
    <property type="match status" value="1"/>
</dbReference>
<evidence type="ECO:0000256" key="5">
    <source>
        <dbReference type="SAM" id="SignalP"/>
    </source>
</evidence>
<evidence type="ECO:0000256" key="3">
    <source>
        <dbReference type="PROSITE-ProRule" id="PRU00497"/>
    </source>
</evidence>
<feature type="region of interest" description="Disordered" evidence="4">
    <location>
        <begin position="672"/>
        <end position="691"/>
    </location>
</feature>
<keyword evidence="2 5" id="KW-0732">Signal</keyword>
<reference evidence="6 7" key="1">
    <citation type="journal article" date="2019" name="Commun. Biol.">
        <title>The bagworm genome reveals a unique fibroin gene that provides high tensile strength.</title>
        <authorList>
            <person name="Kono N."/>
            <person name="Nakamura H."/>
            <person name="Ohtoshi R."/>
            <person name="Tomita M."/>
            <person name="Numata K."/>
            <person name="Arakawa K."/>
        </authorList>
    </citation>
    <scope>NUCLEOTIDE SEQUENCE [LARGE SCALE GENOMIC DNA]</scope>
</reference>
<comment type="caution">
    <text evidence="6">The sequence shown here is derived from an EMBL/GenBank/DDBJ whole genome shotgun (WGS) entry which is preliminary data.</text>
</comment>
<feature type="compositionally biased region" description="Basic and acidic residues" evidence="4">
    <location>
        <begin position="621"/>
        <end position="631"/>
    </location>
</feature>